<sequence>MMKPVKEQPSHIQAWVKLHDLPLELGNQECLNRVASTIGKPLLVDQATTKTSRQSGLLQTKSTSARICIEISAQHELPDDVRITVEGESVVVPVEYQVLPLMCKLCQVFGHSTAQCSKKTPPPTSQTNQDWIVVGNGKPRNHSTSPTFSKHAIDRPNVEVPTNSKGELEKMLERVISNSQESIVKEVTPSTTASISRSTAKKAAKIAAKLRVQEPPDPGVPDIKLLMEGSSKAGLKGKQKSWGSSHRLGHYLDKQQLWAALQQLCVAMSWVVLGDFNAIKSPMEKVGGDRTWLPWMEEFNSCLHSTELVDLRYSGCQYTWSNKQLGAAHISTKIDRVLVNECWIKDFYWSNAHFLSPGVSDHSPAVVYLTAASPSRKRPFKFLNFLADHPKFIDIVQQVWRKVIIGNPMLCVCEKLKYLQEDLKHLNTNEFSELSTRVASYRQQLEAIQKELGSDPSDPSKQATKRELCKQYLVYARAEESFAQQKSRIQWLKLEDQCSSFFFKTIKNSRNMNRISSLVLDDGSLT</sequence>
<protein>
    <submittedName>
        <fullName evidence="1">Uncharacterized protein</fullName>
    </submittedName>
</protein>
<comment type="caution">
    <text evidence="1">The sequence shown here is derived from an EMBL/GenBank/DDBJ whole genome shotgun (WGS) entry which is preliminary data.</text>
</comment>
<proteinExistence type="predicted"/>
<evidence type="ECO:0000313" key="1">
    <source>
        <dbReference type="EMBL" id="KAI8555236.1"/>
    </source>
</evidence>
<gene>
    <name evidence="1" type="ORF">RHMOL_Rhmol05G0159000</name>
</gene>
<keyword evidence="2" id="KW-1185">Reference proteome</keyword>
<accession>A0ACC0NPR3</accession>
<dbReference type="EMBL" id="CM046392">
    <property type="protein sequence ID" value="KAI8555236.1"/>
    <property type="molecule type" value="Genomic_DNA"/>
</dbReference>
<organism evidence="1 2">
    <name type="scientific">Rhododendron molle</name>
    <name type="common">Chinese azalea</name>
    <name type="synonym">Azalea mollis</name>
    <dbReference type="NCBI Taxonomy" id="49168"/>
    <lineage>
        <taxon>Eukaryota</taxon>
        <taxon>Viridiplantae</taxon>
        <taxon>Streptophyta</taxon>
        <taxon>Embryophyta</taxon>
        <taxon>Tracheophyta</taxon>
        <taxon>Spermatophyta</taxon>
        <taxon>Magnoliopsida</taxon>
        <taxon>eudicotyledons</taxon>
        <taxon>Gunneridae</taxon>
        <taxon>Pentapetalae</taxon>
        <taxon>asterids</taxon>
        <taxon>Ericales</taxon>
        <taxon>Ericaceae</taxon>
        <taxon>Ericoideae</taxon>
        <taxon>Rhodoreae</taxon>
        <taxon>Rhododendron</taxon>
    </lineage>
</organism>
<evidence type="ECO:0000313" key="2">
    <source>
        <dbReference type="Proteomes" id="UP001062846"/>
    </source>
</evidence>
<dbReference type="Proteomes" id="UP001062846">
    <property type="component" value="Chromosome 5"/>
</dbReference>
<reference evidence="1" key="1">
    <citation type="submission" date="2022-02" db="EMBL/GenBank/DDBJ databases">
        <title>Plant Genome Project.</title>
        <authorList>
            <person name="Zhang R.-G."/>
        </authorList>
    </citation>
    <scope>NUCLEOTIDE SEQUENCE</scope>
    <source>
        <strain evidence="1">AT1</strain>
    </source>
</reference>
<name>A0ACC0NPR3_RHOML</name>